<comment type="caution">
    <text evidence="2">The sequence shown here is derived from an EMBL/GenBank/DDBJ whole genome shotgun (WGS) entry which is preliminary data.</text>
</comment>
<sequence length="1363" mass="152041">MEPVDGKETQECTFLQQPNVSLRDIEDTMAVVPRSIGLGVSRDYDLDREVPDALREIYLNWKEAIIREHKLPLQDFIPYIAKTNDRNEIMILVEGKDIPPPLEEHQPEPKIFGYIRFVISQGKAEFINFESSFDDQCLNLGRTAKTEDNCLRGLQVAALILCRENHHLRISANGCHWNFGFNSQACLYSRATPSKVKREMSIEGKPLKLCADIHEDVAVTIGHKGKPLSLEDFQVWLRDTIDLHETPGRIRTPSGDLLLDQYYQGRLYFRGIRVLQPVFEPGQAFRFGYNLARGTVGRDRQPLVNMEEIMACIHSIWERAIEQAGDVVLPKYLEIFQGTPPPADARGTDYLITETTAHKMWDSLIHNSAGAGVFYCLDSRRNDDYPIIRSELRKEPGTLPDSLWKIFRKYGLVRYPKEELYKLLQTSETVGLLETVFAYSVAHTLRALLRLDPRTEKTSISFVRCVSDAVDMAYRAEQDTLYIHEKWLWPHTTCQGAEQLAVPEPDVFVWQHTVEVLYHRLLAVILNESEGRRAGQNARHLLRLAHHKLHFMPRNIQVALKDENSLTVSFYTGHSLLFVEQYGVYVHYLVILHRPNCEVRTNNLIYNSTKDTCACPRKAVSLASRTARFSGLNSGTWTPTVVRMRGRDNIAQDGSSASGLKALDGELIGIPPGAVSLLPSANTSHTVKADDCDALLSSHPTESDNDRTVAIAATERTVGDAAPVAPKIDGTQERMIVSRNVSPQPPGDIGHVAAVEGNSCAASNGTLFSESNHSPEDTILWNPLDSGALMGGPEETLAKARETNDRLTTHEITEDVLGGANARHSSPLPTCPHPAAGVGNLEACQLYDNGQQLREVAYHSSSHISTKTRPLQPGMNYPELSRGTFAKVELKSANAQCYNTVHYIIYIHDIVRPFPETALSPKLMVTKYSFIADHLNFSAESPIEKKKELVLHFRTLDKMGEESDSEFICINDIVSADTEQDRWSVSHDLQKPSPGSGFYARYAIQRDDQPLSLFMTALKPTLSNHSGTYRPPNFSPLPVAVVIDFSPEDLRMSSGFKEAGYRIGAAIGYDTQCYQPWKNLHPEASMNLGSPSSIILDIESGNVRLPELGSSSNPRIGIFSIWKEPQVTPSPGPDAPNLLEDYETIFRWCRLTAQSSSLNFDFIVLTSFQPTADKVFSTLLADTVAVLLEQGYSVTVRSIVLDYREEKKESHVLLLFAAPCGTIPQWIDETLSDLQLTSLDGSSVLGNNMESTTTAETQCLVDSGSVTDAAHPEDKADHDQATMRHGSLPIPDIAYQADRTGDDCQPCTRPCMTLDPIPRLTRNIATIVTRVIGELSKDSQRPDECTANIRPEDDSENAKRLRL</sequence>
<keyword evidence="3" id="KW-1185">Reference proteome</keyword>
<gene>
    <name evidence="2" type="ORF">AAWM_10511</name>
</gene>
<proteinExistence type="predicted"/>
<organism evidence="2 3">
    <name type="scientific">Aspergillus awamori</name>
    <name type="common">Black koji mold</name>
    <dbReference type="NCBI Taxonomy" id="105351"/>
    <lineage>
        <taxon>Eukaryota</taxon>
        <taxon>Fungi</taxon>
        <taxon>Dikarya</taxon>
        <taxon>Ascomycota</taxon>
        <taxon>Pezizomycotina</taxon>
        <taxon>Eurotiomycetes</taxon>
        <taxon>Eurotiomycetidae</taxon>
        <taxon>Eurotiales</taxon>
        <taxon>Aspergillaceae</taxon>
        <taxon>Aspergillus</taxon>
    </lineage>
</organism>
<accession>A0A401L7X5</accession>
<reference evidence="2 3" key="1">
    <citation type="submission" date="2016-09" db="EMBL/GenBank/DDBJ databases">
        <title>Aspergillus awamori IFM 58123T.</title>
        <authorList>
            <person name="Kusuya Y."/>
            <person name="Shimizu M."/>
            <person name="Takahashi H."/>
            <person name="Yaguchi T."/>
        </authorList>
    </citation>
    <scope>NUCLEOTIDE SEQUENCE [LARGE SCALE GENOMIC DNA]</scope>
    <source>
        <strain evidence="2 3">IFM 58123</strain>
    </source>
</reference>
<protein>
    <submittedName>
        <fullName evidence="2">Uncharacterized protein</fullName>
    </submittedName>
</protein>
<dbReference type="Proteomes" id="UP000286921">
    <property type="component" value="Unassembled WGS sequence"/>
</dbReference>
<dbReference type="EMBL" id="BDHI01000029">
    <property type="protein sequence ID" value="GCB27626.1"/>
    <property type="molecule type" value="Genomic_DNA"/>
</dbReference>
<evidence type="ECO:0000313" key="2">
    <source>
        <dbReference type="EMBL" id="GCB27626.1"/>
    </source>
</evidence>
<evidence type="ECO:0000256" key="1">
    <source>
        <dbReference type="SAM" id="MobiDB-lite"/>
    </source>
</evidence>
<name>A0A401L7X5_ASPAW</name>
<evidence type="ECO:0000313" key="3">
    <source>
        <dbReference type="Proteomes" id="UP000286921"/>
    </source>
</evidence>
<feature type="region of interest" description="Disordered" evidence="1">
    <location>
        <begin position="1338"/>
        <end position="1363"/>
    </location>
</feature>